<protein>
    <submittedName>
        <fullName evidence="1">Putative phage type integrase</fullName>
    </submittedName>
</protein>
<reference evidence="1" key="1">
    <citation type="journal article" date="2009" name="Proc. Natl. Acad. Sci. U.S.A.">
        <title>Identification of Rhodococcus fascians cytokinins and their modus operandi to reshape the plant.</title>
        <authorList>
            <person name="Pertry I."/>
            <person name="Vaclavikova K."/>
            <person name="Depuydt S."/>
            <person name="Galuszka P."/>
            <person name="Spichal L."/>
            <person name="Temmerman W."/>
            <person name="Stes E."/>
            <person name="Schmulling T."/>
            <person name="Kakimoto T."/>
            <person name="Van Montagu M.C."/>
            <person name="Strnad M."/>
            <person name="Holsters M."/>
            <person name="Tarkowski P."/>
            <person name="Vereecke D."/>
        </authorList>
    </citation>
    <scope>NUCLEOTIDE SEQUENCE</scope>
    <source>
        <strain evidence="1">D188</strain>
        <plasmid evidence="1">pFiD188</plasmid>
    </source>
</reference>
<proteinExistence type="predicted"/>
<organism evidence="1">
    <name type="scientific">Rhodococcoides fascians D188</name>
    <dbReference type="NCBI Taxonomy" id="1051973"/>
    <lineage>
        <taxon>Bacteria</taxon>
        <taxon>Bacillati</taxon>
        <taxon>Actinomycetota</taxon>
        <taxon>Actinomycetes</taxon>
        <taxon>Mycobacteriales</taxon>
        <taxon>Nocardiaceae</taxon>
        <taxon>Rhodococcoides</taxon>
    </lineage>
</organism>
<reference evidence="1" key="5">
    <citation type="journal article" date="2012" name="Mol. Plant Microbe Interact.">
        <title>pFiD188, the linear virulence plasmid of Rhodococcus fascians D188.</title>
        <authorList>
            <person name="Francis I."/>
            <person name="De Keyser A."/>
            <person name="De Backer P."/>
            <person name="Simon-Mateo C."/>
            <person name="Kalkus J."/>
            <person name="Pertry I."/>
            <person name="Ardiles-Diaz W."/>
            <person name="De Rycke R."/>
            <person name="Vandeputte O.M."/>
            <person name="El Jaziri M."/>
            <person name="Holsters M."/>
            <person name="Vereecke D."/>
        </authorList>
    </citation>
    <scope>NUCLEOTIDE SEQUENCE</scope>
    <source>
        <strain evidence="1">D188</strain>
        <plasmid evidence="1">pFiD188</plasmid>
    </source>
</reference>
<dbReference type="InterPro" id="IPR013762">
    <property type="entry name" value="Integrase-like_cat_sf"/>
</dbReference>
<accession>G8JZ04</accession>
<dbReference type="RefSeq" id="WP_015586193.1">
    <property type="nucleotide sequence ID" value="NZ_CP015236.1"/>
</dbReference>
<reference evidence="1" key="4">
    <citation type="submission" date="2011-06" db="EMBL/GenBank/DDBJ databases">
        <authorList>
            <person name="Vereecke D.M."/>
        </authorList>
    </citation>
    <scope>NUCLEOTIDE SEQUENCE</scope>
    <source>
        <strain evidence="1">D188</strain>
        <plasmid evidence="1">pFiD188</plasmid>
    </source>
</reference>
<name>G8JZ04_RHOFA</name>
<dbReference type="AlphaFoldDB" id="G8JZ04"/>
<dbReference type="SUPFAM" id="SSF56349">
    <property type="entry name" value="DNA breaking-rejoining enzymes"/>
    <property type="match status" value="1"/>
</dbReference>
<reference evidence="1" key="3">
    <citation type="journal article" date="2011" name="Annu. Rev. Phytopathol.">
        <title>A successful bacterial coup d'etat: how Rhodococcus fascians redirects plant development.</title>
        <authorList>
            <person name="Stes E."/>
            <person name="Vandeputte O.M."/>
            <person name="El Jaziri M."/>
            <person name="Holsters M."/>
            <person name="Vereecke D."/>
        </authorList>
    </citation>
    <scope>NUCLEOTIDE SEQUENCE</scope>
    <source>
        <strain evidence="1">D188</strain>
        <plasmid evidence="1">pFiD188</plasmid>
    </source>
</reference>
<gene>
    <name evidence="1" type="ORF">pFi_139</name>
</gene>
<dbReference type="GO" id="GO:0006310">
    <property type="term" value="P:DNA recombination"/>
    <property type="evidence" value="ECO:0007669"/>
    <property type="project" value="InterPro"/>
</dbReference>
<dbReference type="GO" id="GO:0003677">
    <property type="term" value="F:DNA binding"/>
    <property type="evidence" value="ECO:0007669"/>
    <property type="project" value="InterPro"/>
</dbReference>
<reference evidence="1" key="2">
    <citation type="journal article" date="2010" name="Mol. Plant Microbe Interact.">
        <title>Rhodococcus fascians impacts plant development through the dynamic fas-mediated production of a cytokinin mix.</title>
        <authorList>
            <person name="Pertry I."/>
            <person name="Vaclavikova K."/>
            <person name="Gemrotova M."/>
            <person name="Spichal L."/>
            <person name="Galuszka P."/>
            <person name="Depuydt S."/>
            <person name="Temmerman W."/>
            <person name="Stes E."/>
            <person name="De Keyser A."/>
            <person name="Riefler M."/>
            <person name="Biondi S."/>
            <person name="Novak O."/>
            <person name="Schmulling T."/>
            <person name="Strnad M."/>
            <person name="Tarkowski P."/>
            <person name="Holsters M."/>
            <person name="Vereecke D."/>
        </authorList>
    </citation>
    <scope>NUCLEOTIDE SEQUENCE</scope>
    <source>
        <strain evidence="1">D188</strain>
        <plasmid evidence="1">pFiD188</plasmid>
    </source>
</reference>
<keyword evidence="1" id="KW-0614">Plasmid</keyword>
<dbReference type="Gene3D" id="1.10.443.10">
    <property type="entry name" value="Intergrase catalytic core"/>
    <property type="match status" value="1"/>
</dbReference>
<dbReference type="InterPro" id="IPR011010">
    <property type="entry name" value="DNA_brk_join_enz"/>
</dbReference>
<dbReference type="KEGG" id="rfa:A3L23_05003"/>
<dbReference type="PATRIC" id="fig|1051973.4.peg.5050"/>
<geneLocation type="plasmid" evidence="1">
    <name>pFiD188</name>
</geneLocation>
<evidence type="ECO:0000313" key="1">
    <source>
        <dbReference type="EMBL" id="AET25275.1"/>
    </source>
</evidence>
<dbReference type="GO" id="GO:0015074">
    <property type="term" value="P:DNA integration"/>
    <property type="evidence" value="ECO:0007669"/>
    <property type="project" value="InterPro"/>
</dbReference>
<dbReference type="EMBL" id="JN093097">
    <property type="protein sequence ID" value="AET25275.1"/>
    <property type="molecule type" value="Genomic_DNA"/>
</dbReference>
<sequence>MSLPAPHPGPARISAETLVLGDRTLRPGAVLEDTARFSDMVWRLGPAQRQQHQKQISIDFTNVPKSFREVAKQVTYALLRADRPRGCERIKAIDTVANLSGQVGAVLRWVDNRGLRSISAITRDDLRAFKQHVHELRLTDGSRAHLPRAFQLLWLCRAHLDDPLTFDPAAALDTPRSGHSQHGHENETARIPEQVHAPLLVWAMRWVDDFAPDVLRAGAEWHTLQRPPAAPGQDRRGPQTDTRANVAAISRVIARYRGERRALPAYQGTVNLSHLRREANLGRSVVGPTRPAGAVIIAAVAELGIDDDTYLRAPIDGLLDGQLWRGRIRYAELEELTRMLYIACYIVIIYLSGMRDSEVKHLQRGCVSVWRDDTGKVARHRITGVAFKGERQATGVAATWVVTAPAQRAVAVLERLQPTTEKYLFALPPTSRRSGSPRPNHVKSTAATNRDLADFVSWIDKFSSKLGHRDRIPEVNGAAWKLSSRQFRRTLAWYIARRPGGSIAGALQYRHVRVQMFEGYAGTSQSGFRDEAEDDIARGDKLADLITNPDLHRLTGPAAAEAERRLAEFERHVRFDGTVINDPKRMQRHMARHDPHIYPGEFVTCVHNPDRALCRRSDGRDGPSLPDCQPLRCRNAALTTGNREQMKEALQSYDRELSDTVRLGPYVRHRLQLKRSEIAEFLTDEHNVSLTAP</sequence>